<dbReference type="AlphaFoldDB" id="A0A0F3GM33"/>
<keyword evidence="2" id="KW-1185">Reference proteome</keyword>
<accession>A0A0F3GM33</accession>
<proteinExistence type="predicted"/>
<gene>
    <name evidence="1" type="ORF">MBAV_004859</name>
</gene>
<evidence type="ECO:0000313" key="2">
    <source>
        <dbReference type="Proteomes" id="UP000033423"/>
    </source>
</evidence>
<name>A0A0F3GM33_9BACT</name>
<sequence length="233" mass="25574">MYTGVVPIALMPGMPGMVQELILEPDFFFAGIEEPEGHFVWPADITKVVNVLVSPADVDQRLAVGTHTRIVVQRVQGVVPVVQACGGAIFPIDAAFFYLIRGWIIKRVKSPLCITHLIQVQHNITVLIKGLKYTLYEVHPVDGIGIAKGYHLTPGCHDARVVHQVSMIHRIIGHVERQPLVNNGRFTGIPGLLQGRLYIGQTPAKILYPDDFVSVPADGLVIEVMEGVDALPR</sequence>
<dbReference type="Proteomes" id="UP000033423">
    <property type="component" value="Unassembled WGS sequence"/>
</dbReference>
<protein>
    <submittedName>
        <fullName evidence="1">Uncharacterized protein</fullName>
    </submittedName>
</protein>
<organism evidence="1 2">
    <name type="scientific">Candidatus Magnetobacterium bavaricum</name>
    <dbReference type="NCBI Taxonomy" id="29290"/>
    <lineage>
        <taxon>Bacteria</taxon>
        <taxon>Pseudomonadati</taxon>
        <taxon>Nitrospirota</taxon>
        <taxon>Thermodesulfovibrionia</taxon>
        <taxon>Thermodesulfovibrionales</taxon>
        <taxon>Candidatus Magnetobacteriaceae</taxon>
        <taxon>Candidatus Magnetobacterium</taxon>
    </lineage>
</organism>
<evidence type="ECO:0000313" key="1">
    <source>
        <dbReference type="EMBL" id="KJU82946.1"/>
    </source>
</evidence>
<dbReference type="EMBL" id="LACI01002111">
    <property type="protein sequence ID" value="KJU82946.1"/>
    <property type="molecule type" value="Genomic_DNA"/>
</dbReference>
<reference evidence="1 2" key="1">
    <citation type="submission" date="2015-02" db="EMBL/GenBank/DDBJ databases">
        <title>Single-cell genomics of uncultivated deep-branching MTB reveals a conserved set of magnetosome genes.</title>
        <authorList>
            <person name="Kolinko S."/>
            <person name="Richter M."/>
            <person name="Glockner F.O."/>
            <person name="Brachmann A."/>
            <person name="Schuler D."/>
        </authorList>
    </citation>
    <scope>NUCLEOTIDE SEQUENCE [LARGE SCALE GENOMIC DNA]</scope>
    <source>
        <strain evidence="1">TM-1</strain>
    </source>
</reference>
<comment type="caution">
    <text evidence="1">The sequence shown here is derived from an EMBL/GenBank/DDBJ whole genome shotgun (WGS) entry which is preliminary data.</text>
</comment>